<reference evidence="6" key="1">
    <citation type="submission" date="2014-12" db="EMBL/GenBank/DDBJ databases">
        <title>Complete genome sequence of a multi-drug resistant Klebsiella pneumoniae.</title>
        <authorList>
            <person name="Hua X."/>
            <person name="Chen Q."/>
            <person name="Li X."/>
            <person name="Feng Y."/>
            <person name="Ruan Z."/>
            <person name="Yu Y."/>
        </authorList>
    </citation>
    <scope>NUCLEOTIDE SEQUENCE [LARGE SCALE GENOMIC DNA]</scope>
    <source>
        <strain evidence="6">5.12</strain>
    </source>
</reference>
<dbReference type="Gene3D" id="3.40.640.10">
    <property type="entry name" value="Type I PLP-dependent aspartate aminotransferase-like (Major domain)"/>
    <property type="match status" value="1"/>
</dbReference>
<dbReference type="AlphaFoldDB" id="A0A6M4MAQ3"/>
<dbReference type="Pfam" id="PF01053">
    <property type="entry name" value="Cys_Met_Meta_PP"/>
    <property type="match status" value="1"/>
</dbReference>
<dbReference type="InterPro" id="IPR000277">
    <property type="entry name" value="Cys/Met-Metab_PyrdxlP-dep_enz"/>
</dbReference>
<reference evidence="5 6" key="2">
    <citation type="submission" date="2020-04" db="EMBL/GenBank/DDBJ databases">
        <title>Complete genome sequence of Alteromonas pelagimontana 5.12T.</title>
        <authorList>
            <person name="Sinha R.K."/>
            <person name="Krishnan K.P."/>
            <person name="Kurian J.P."/>
        </authorList>
    </citation>
    <scope>NUCLEOTIDE SEQUENCE [LARGE SCALE GENOMIC DNA]</scope>
    <source>
        <strain evidence="5 6">5.12</strain>
    </source>
</reference>
<protein>
    <submittedName>
        <fullName evidence="5">Cys/Met metabolism pyridoxal-phosphate-dependent enzyme</fullName>
    </submittedName>
</protein>
<dbReference type="RefSeq" id="WP_075608568.1">
    <property type="nucleotide sequence ID" value="NZ_CP052766.1"/>
</dbReference>
<comment type="similarity">
    <text evidence="3">Belongs to the trans-sulfuration enzymes family.</text>
</comment>
<dbReference type="InterPro" id="IPR015421">
    <property type="entry name" value="PyrdxlP-dep_Trfase_major"/>
</dbReference>
<keyword evidence="2 3" id="KW-0663">Pyridoxal phosphate</keyword>
<dbReference type="InterPro" id="IPR015422">
    <property type="entry name" value="PyrdxlP-dep_Trfase_small"/>
</dbReference>
<keyword evidence="6" id="KW-1185">Reference proteome</keyword>
<dbReference type="SUPFAM" id="SSF53383">
    <property type="entry name" value="PLP-dependent transferases"/>
    <property type="match status" value="1"/>
</dbReference>
<gene>
    <name evidence="5" type="ORF">CA267_004650</name>
</gene>
<sequence>MTDTLQHARVLSPRRNTSEASSVAELVSEQLRHFGIDENSDYGQALSRTASHLYDAQSDVMSLWDITNKTLGTLGKEDRMAYFNAKKFLSFQMAKVLDTLQNPFRKTYQSLSSGNGAQGHYPLFDNVTALFSATPVVVRTATYIYACTEWVDDAFQGKEATHQIYSRLLNPTNISLANAIVDLEAGPYAGDYLAWNFNSGMAAIDGVLSNVLTHGDVLIVSRNVYGGVYQLLHDYFARENRLNIQIAWFDGYTKEEFSRFLADTRQQNQGRLDKGASLHVYLESPCNPHGYVLDVPGITVEAHAVGALVMLDSTLATPVLHQPLQHPDKMARPDYVMHSYTKDICGSGATTAGVVIGETYRMFQPKGSSMNGVEWSQTLFWDVYYIKGAFLDSEKAFDVLNGMKTLEQRLMSKVINTLIFTEFLNAHPQIRVNSHAVAKHENASLREQLHNNGWPCPLFTVDMAPAQLSKAVFTSFFDSLEPAFSHQVSIGQTNTIILCPALTSHSELSTEEQKKAGIELTTMRIAMGTDNVKQLMAQFILAARHFIEPAAPGFCAAFLAPAEIDDIYRRVCMQVCEQYHGGVASMTEVLQE</sequence>
<dbReference type="GO" id="GO:0030170">
    <property type="term" value="F:pyridoxal phosphate binding"/>
    <property type="evidence" value="ECO:0007669"/>
    <property type="project" value="InterPro"/>
</dbReference>
<evidence type="ECO:0000256" key="2">
    <source>
        <dbReference type="ARBA" id="ARBA00022898"/>
    </source>
</evidence>
<dbReference type="Gene3D" id="3.90.1150.10">
    <property type="entry name" value="Aspartate Aminotransferase, domain 1"/>
    <property type="match status" value="1"/>
</dbReference>
<dbReference type="KEGG" id="apel:CA267_004650"/>
<dbReference type="GO" id="GO:0019346">
    <property type="term" value="P:transsulfuration"/>
    <property type="evidence" value="ECO:0007669"/>
    <property type="project" value="InterPro"/>
</dbReference>
<dbReference type="EMBL" id="CP052766">
    <property type="protein sequence ID" value="QJR80117.1"/>
    <property type="molecule type" value="Genomic_DNA"/>
</dbReference>
<dbReference type="PANTHER" id="PTHR11808:SF80">
    <property type="entry name" value="CYSTATHIONINE GAMMA-LYASE"/>
    <property type="match status" value="1"/>
</dbReference>
<proteinExistence type="inferred from homology"/>
<evidence type="ECO:0000256" key="4">
    <source>
        <dbReference type="SAM" id="MobiDB-lite"/>
    </source>
</evidence>
<comment type="cofactor">
    <cofactor evidence="1 3">
        <name>pyridoxal 5'-phosphate</name>
        <dbReference type="ChEBI" id="CHEBI:597326"/>
    </cofactor>
</comment>
<evidence type="ECO:0000313" key="5">
    <source>
        <dbReference type="EMBL" id="QJR80117.1"/>
    </source>
</evidence>
<organism evidence="5 6">
    <name type="scientific">Alteromonas pelagimontana</name>
    <dbReference type="NCBI Taxonomy" id="1858656"/>
    <lineage>
        <taxon>Bacteria</taxon>
        <taxon>Pseudomonadati</taxon>
        <taxon>Pseudomonadota</taxon>
        <taxon>Gammaproteobacteria</taxon>
        <taxon>Alteromonadales</taxon>
        <taxon>Alteromonadaceae</taxon>
        <taxon>Alteromonas/Salinimonas group</taxon>
        <taxon>Alteromonas</taxon>
    </lineage>
</organism>
<dbReference type="PANTHER" id="PTHR11808">
    <property type="entry name" value="TRANS-SULFURATION ENZYME FAMILY MEMBER"/>
    <property type="match status" value="1"/>
</dbReference>
<dbReference type="Proteomes" id="UP000219285">
    <property type="component" value="Chromosome"/>
</dbReference>
<evidence type="ECO:0000256" key="3">
    <source>
        <dbReference type="RuleBase" id="RU362118"/>
    </source>
</evidence>
<name>A0A6M4MAQ3_9ALTE</name>
<dbReference type="GO" id="GO:0016846">
    <property type="term" value="F:carbon-sulfur lyase activity"/>
    <property type="evidence" value="ECO:0007669"/>
    <property type="project" value="TreeGrafter"/>
</dbReference>
<dbReference type="OrthoDB" id="9805807at2"/>
<dbReference type="GO" id="GO:0005737">
    <property type="term" value="C:cytoplasm"/>
    <property type="evidence" value="ECO:0007669"/>
    <property type="project" value="TreeGrafter"/>
</dbReference>
<accession>A0A6M4MAQ3</accession>
<feature type="region of interest" description="Disordered" evidence="4">
    <location>
        <begin position="1"/>
        <end position="22"/>
    </location>
</feature>
<evidence type="ECO:0000313" key="6">
    <source>
        <dbReference type="Proteomes" id="UP000219285"/>
    </source>
</evidence>
<evidence type="ECO:0000256" key="1">
    <source>
        <dbReference type="ARBA" id="ARBA00001933"/>
    </source>
</evidence>
<dbReference type="InterPro" id="IPR015424">
    <property type="entry name" value="PyrdxlP-dep_Trfase"/>
</dbReference>